<dbReference type="CDD" id="cd11030">
    <property type="entry name" value="CYP105-like"/>
    <property type="match status" value="1"/>
</dbReference>
<dbReference type="Gene3D" id="1.10.630.10">
    <property type="entry name" value="Cytochrome P450"/>
    <property type="match status" value="1"/>
</dbReference>
<dbReference type="Pfam" id="PF00067">
    <property type="entry name" value="p450"/>
    <property type="match status" value="2"/>
</dbReference>
<evidence type="ECO:0000313" key="4">
    <source>
        <dbReference type="Proteomes" id="UP001519363"/>
    </source>
</evidence>
<dbReference type="PANTHER" id="PTHR46696:SF1">
    <property type="entry name" value="CYTOCHROME P450 YJIB-RELATED"/>
    <property type="match status" value="1"/>
</dbReference>
<proteinExistence type="inferred from homology"/>
<name>A0ABS5AJ93_9PSEU</name>
<accession>A0ABS5AJ93</accession>
<keyword evidence="2" id="KW-0349">Heme</keyword>
<keyword evidence="2" id="KW-0408">Iron</keyword>
<dbReference type="InterPro" id="IPR017972">
    <property type="entry name" value="Cyt_P450_CS"/>
</dbReference>
<keyword evidence="2" id="KW-0560">Oxidoreductase</keyword>
<dbReference type="InterPro" id="IPR001128">
    <property type="entry name" value="Cyt_P450"/>
</dbReference>
<keyword evidence="4" id="KW-1185">Reference proteome</keyword>
<evidence type="ECO:0000313" key="3">
    <source>
        <dbReference type="EMBL" id="MBP2476639.1"/>
    </source>
</evidence>
<dbReference type="SUPFAM" id="SSF48264">
    <property type="entry name" value="Cytochrome P450"/>
    <property type="match status" value="1"/>
</dbReference>
<dbReference type="InterPro" id="IPR002397">
    <property type="entry name" value="Cyt_P450_B"/>
</dbReference>
<dbReference type="PANTHER" id="PTHR46696">
    <property type="entry name" value="P450, PUTATIVE (EUROFUNG)-RELATED"/>
    <property type="match status" value="1"/>
</dbReference>
<reference evidence="3 4" key="1">
    <citation type="submission" date="2021-03" db="EMBL/GenBank/DDBJ databases">
        <title>Sequencing the genomes of 1000 actinobacteria strains.</title>
        <authorList>
            <person name="Klenk H.-P."/>
        </authorList>
    </citation>
    <scope>NUCLEOTIDE SEQUENCE [LARGE SCALE GENOMIC DNA]</scope>
    <source>
        <strain evidence="3 4">DSM 44580</strain>
    </source>
</reference>
<evidence type="ECO:0000256" key="2">
    <source>
        <dbReference type="RuleBase" id="RU000461"/>
    </source>
</evidence>
<keyword evidence="2" id="KW-0479">Metal-binding</keyword>
<dbReference type="EMBL" id="JAGIOO010000001">
    <property type="protein sequence ID" value="MBP2476639.1"/>
    <property type="molecule type" value="Genomic_DNA"/>
</dbReference>
<organism evidence="3 4">
    <name type="scientific">Crossiella equi</name>
    <dbReference type="NCBI Taxonomy" id="130796"/>
    <lineage>
        <taxon>Bacteria</taxon>
        <taxon>Bacillati</taxon>
        <taxon>Actinomycetota</taxon>
        <taxon>Actinomycetes</taxon>
        <taxon>Pseudonocardiales</taxon>
        <taxon>Pseudonocardiaceae</taxon>
        <taxon>Crossiella</taxon>
    </lineage>
</organism>
<evidence type="ECO:0000256" key="1">
    <source>
        <dbReference type="ARBA" id="ARBA00010617"/>
    </source>
</evidence>
<sequence length="393" mass="42988">MTAPLSLPVDRPAGCPFHQPELPERSVTRVGFPSTDEGWLVTKPADIRAVLSDPRFSAASRRLLFSKGQPQNLPLRPGAFIGMDAPEHPAYRKLLTSVFTVKRMQALKPRVQEIVDERLAAMAALGGEADLVAEFALPVPSLVICQLLGVPYEDRDEFQSITGDLLRLDTTLERRDAALAKIDGYLGALVAAKRREPDEALLSRLVQQADAGVELLTDEVLVGFATLLLVAGHETTANQIALSTALLLQHPDQLALLRDRPELAPRATEELLRYLTIVQHGLQRTAVEDVEVGGTLVKAGEYVSLHLGVANTDPSLLADGERLDLTRPPSPHLAFGYGPHQCLGQQLARIEIQLALTSLFQRFPGLALAAPLHEIPFRTEMAVYGVHRLPVRW</sequence>
<gene>
    <name evidence="3" type="ORF">JOF53_005511</name>
</gene>
<dbReference type="PRINTS" id="PR00359">
    <property type="entry name" value="BP450"/>
</dbReference>
<keyword evidence="2" id="KW-0503">Monooxygenase</keyword>
<dbReference type="Proteomes" id="UP001519363">
    <property type="component" value="Unassembled WGS sequence"/>
</dbReference>
<comment type="similarity">
    <text evidence="1 2">Belongs to the cytochrome P450 family.</text>
</comment>
<dbReference type="PRINTS" id="PR00385">
    <property type="entry name" value="P450"/>
</dbReference>
<dbReference type="PROSITE" id="PS00086">
    <property type="entry name" value="CYTOCHROME_P450"/>
    <property type="match status" value="1"/>
</dbReference>
<comment type="caution">
    <text evidence="3">The sequence shown here is derived from an EMBL/GenBank/DDBJ whole genome shotgun (WGS) entry which is preliminary data.</text>
</comment>
<dbReference type="RefSeq" id="WP_086782902.1">
    <property type="nucleotide sequence ID" value="NZ_JAGIOO010000001.1"/>
</dbReference>
<protein>
    <submittedName>
        <fullName evidence="3">Cytochrome P450</fullName>
    </submittedName>
</protein>
<dbReference type="InterPro" id="IPR036396">
    <property type="entry name" value="Cyt_P450_sf"/>
</dbReference>